<dbReference type="EMBL" id="JANBVO010000048">
    <property type="protein sequence ID" value="KAJ9133742.1"/>
    <property type="molecule type" value="Genomic_DNA"/>
</dbReference>
<comment type="caution">
    <text evidence="1">The sequence shown here is derived from an EMBL/GenBank/DDBJ whole genome shotgun (WGS) entry which is preliminary data.</text>
</comment>
<protein>
    <submittedName>
        <fullName evidence="1">Uncharacterized protein</fullName>
    </submittedName>
</protein>
<sequence length="725" mass="81442">MDTGQGLPQGHGQPSMQDGRRFNFRLARGGVMSMDIVCRPGIWSRTEIASVVMGEVAKATRPFEVIIALPREFECIVFELNLQANFRCGYYAQARAAAGSTKVMTFRLLKRLVRQMRLSRRLVVILDPHAALYDANVALCMGVLADWAQARVHEGGSPEDLSINLIILSTLRHRSFWGDLMRASFGTHICLGGGEAGEFGPAEAVARCEYKEVVTSTDHESRVVSFRQLYDAAVEARASLAVSRGKHIAAFIICQAHRDEMRGCELLQLENLQLDLFSHENIANMMRFGAGVGYMQTDVGLGLMYPLCRPIDIIVSADMEAHEWDTVLRQPVLTTVTRSEQELENTRAYLALPRPAWNNPEFHATRTVVFAAWPDDRLQRPHSWAATRDLMELVFEAIAYWPGRRLADVPVEETTTCLEAALETRRQLAELRCVVTGPDGYELTPGFGLRVFRALQMVQEFGPALLFALITEIEDMSLRVAKTLIRMVAVLRVKVDMLICPKDELEEAGPAGDPPLDLSEAVEGAAEGVLRGHSSRGALWTALVYYERRVRAKTRRDDPVIVRERYFAEAFQLITTLETDLQIAGNAAHWHLEAPLSPGEVLQVERCLLHAYFFNLTEFCFCGIDIDGDIVDDDSDNARLRLIHLSSRRFLGNCCPYLDAWRQLEKLRVDKLYALQFGIFRDRHSGEYLTGGLTMVSADAVEHVVRVLRRNRPGIGLMEILRGPR</sequence>
<name>A0AA38RCG1_9PEZI</name>
<gene>
    <name evidence="1" type="ORF">NKR23_g10626</name>
</gene>
<dbReference type="AlphaFoldDB" id="A0AA38RCG1"/>
<keyword evidence="2" id="KW-1185">Reference proteome</keyword>
<accession>A0AA38RCG1</accession>
<dbReference type="Proteomes" id="UP001174694">
    <property type="component" value="Unassembled WGS sequence"/>
</dbReference>
<evidence type="ECO:0000313" key="1">
    <source>
        <dbReference type="EMBL" id="KAJ9133742.1"/>
    </source>
</evidence>
<organism evidence="1 2">
    <name type="scientific">Pleurostoma richardsiae</name>
    <dbReference type="NCBI Taxonomy" id="41990"/>
    <lineage>
        <taxon>Eukaryota</taxon>
        <taxon>Fungi</taxon>
        <taxon>Dikarya</taxon>
        <taxon>Ascomycota</taxon>
        <taxon>Pezizomycotina</taxon>
        <taxon>Sordariomycetes</taxon>
        <taxon>Sordariomycetidae</taxon>
        <taxon>Calosphaeriales</taxon>
        <taxon>Pleurostomataceae</taxon>
        <taxon>Pleurostoma</taxon>
    </lineage>
</organism>
<reference evidence="1" key="1">
    <citation type="submission" date="2022-07" db="EMBL/GenBank/DDBJ databases">
        <title>Fungi with potential for degradation of polypropylene.</title>
        <authorList>
            <person name="Gostincar C."/>
        </authorList>
    </citation>
    <scope>NUCLEOTIDE SEQUENCE</scope>
    <source>
        <strain evidence="1">EXF-13308</strain>
    </source>
</reference>
<proteinExistence type="predicted"/>
<evidence type="ECO:0000313" key="2">
    <source>
        <dbReference type="Proteomes" id="UP001174694"/>
    </source>
</evidence>